<dbReference type="Proteomes" id="UP000326396">
    <property type="component" value="Unassembled WGS sequence"/>
</dbReference>
<evidence type="ECO:0000313" key="3">
    <source>
        <dbReference type="Proteomes" id="UP000326396"/>
    </source>
</evidence>
<gene>
    <name evidence="2" type="ORF">E3N88_42836</name>
</gene>
<organism evidence="2 3">
    <name type="scientific">Mikania micrantha</name>
    <name type="common">bitter vine</name>
    <dbReference type="NCBI Taxonomy" id="192012"/>
    <lineage>
        <taxon>Eukaryota</taxon>
        <taxon>Viridiplantae</taxon>
        <taxon>Streptophyta</taxon>
        <taxon>Embryophyta</taxon>
        <taxon>Tracheophyta</taxon>
        <taxon>Spermatophyta</taxon>
        <taxon>Magnoliopsida</taxon>
        <taxon>eudicotyledons</taxon>
        <taxon>Gunneridae</taxon>
        <taxon>Pentapetalae</taxon>
        <taxon>asterids</taxon>
        <taxon>campanulids</taxon>
        <taxon>Asterales</taxon>
        <taxon>Asteraceae</taxon>
        <taxon>Asteroideae</taxon>
        <taxon>Heliantheae alliance</taxon>
        <taxon>Eupatorieae</taxon>
        <taxon>Mikania</taxon>
    </lineage>
</organism>
<proteinExistence type="predicted"/>
<sequence>MKRQVKRLRRKRIPIMKVKWNAKRGPEFTWEPEADMKNKPYSPGLGEPTTSDFTNRSNNSGWGRVFDSGLRASPYGDKGLPDDCHYGGVVAVDVKDKGFGVALQWTPCVSFNTVSEPVALE</sequence>
<comment type="caution">
    <text evidence="2">The sequence shown here is derived from an EMBL/GenBank/DDBJ whole genome shotgun (WGS) entry which is preliminary data.</text>
</comment>
<accession>A0A5N6LGQ9</accession>
<keyword evidence="3" id="KW-1185">Reference proteome</keyword>
<name>A0A5N6LGQ9_9ASTR</name>
<reference evidence="2 3" key="1">
    <citation type="submission" date="2019-05" db="EMBL/GenBank/DDBJ databases">
        <title>Mikania micrantha, genome provides insights into the molecular mechanism of rapid growth.</title>
        <authorList>
            <person name="Liu B."/>
        </authorList>
    </citation>
    <scope>NUCLEOTIDE SEQUENCE [LARGE SCALE GENOMIC DNA]</scope>
    <source>
        <strain evidence="2">NLD-2019</strain>
        <tissue evidence="2">Leaf</tissue>
    </source>
</reference>
<evidence type="ECO:0000313" key="2">
    <source>
        <dbReference type="EMBL" id="KAD1430142.1"/>
    </source>
</evidence>
<feature type="region of interest" description="Disordered" evidence="1">
    <location>
        <begin position="31"/>
        <end position="58"/>
    </location>
</feature>
<dbReference type="EMBL" id="SZYD01000773">
    <property type="protein sequence ID" value="KAD1430142.1"/>
    <property type="molecule type" value="Genomic_DNA"/>
</dbReference>
<feature type="compositionally biased region" description="Polar residues" evidence="1">
    <location>
        <begin position="48"/>
        <end position="58"/>
    </location>
</feature>
<dbReference type="AlphaFoldDB" id="A0A5N6LGQ9"/>
<evidence type="ECO:0000256" key="1">
    <source>
        <dbReference type="SAM" id="MobiDB-lite"/>
    </source>
</evidence>
<protein>
    <submittedName>
        <fullName evidence="2">Uncharacterized protein</fullName>
    </submittedName>
</protein>